<keyword evidence="4" id="KW-1185">Reference proteome</keyword>
<feature type="region of interest" description="Disordered" evidence="2">
    <location>
        <begin position="448"/>
        <end position="484"/>
    </location>
</feature>
<name>A0AAW2YTC4_9EUKA</name>
<reference evidence="3 4" key="1">
    <citation type="submission" date="2024-03" db="EMBL/GenBank/DDBJ databases">
        <title>The Acrasis kona genome and developmental transcriptomes reveal deep origins of eukaryotic multicellular pathways.</title>
        <authorList>
            <person name="Sheikh S."/>
            <person name="Fu C.-J."/>
            <person name="Brown M.W."/>
            <person name="Baldauf S.L."/>
        </authorList>
    </citation>
    <scope>NUCLEOTIDE SEQUENCE [LARGE SCALE GENOMIC DNA]</scope>
    <source>
        <strain evidence="3 4">ATCC MYA-3509</strain>
    </source>
</reference>
<evidence type="ECO:0000256" key="2">
    <source>
        <dbReference type="SAM" id="MobiDB-lite"/>
    </source>
</evidence>
<evidence type="ECO:0000313" key="4">
    <source>
        <dbReference type="Proteomes" id="UP001431209"/>
    </source>
</evidence>
<protein>
    <submittedName>
        <fullName evidence="3">Ltv1</fullName>
    </submittedName>
</protein>
<dbReference type="GO" id="GO:0005829">
    <property type="term" value="C:cytosol"/>
    <property type="evidence" value="ECO:0007669"/>
    <property type="project" value="TreeGrafter"/>
</dbReference>
<gene>
    <name evidence="3" type="ORF">AKO1_006858</name>
</gene>
<dbReference type="AlphaFoldDB" id="A0AAW2YTC4"/>
<dbReference type="GO" id="GO:0030688">
    <property type="term" value="C:preribosome, small subunit precursor"/>
    <property type="evidence" value="ECO:0007669"/>
    <property type="project" value="TreeGrafter"/>
</dbReference>
<dbReference type="PANTHER" id="PTHR21531:SF0">
    <property type="entry name" value="PROTEIN LTV1 HOMOLOG"/>
    <property type="match status" value="1"/>
</dbReference>
<comment type="caution">
    <text evidence="3">The sequence shown here is derived from an EMBL/GenBank/DDBJ whole genome shotgun (WGS) entry which is preliminary data.</text>
</comment>
<dbReference type="GO" id="GO:0042274">
    <property type="term" value="P:ribosomal small subunit biogenesis"/>
    <property type="evidence" value="ECO:0007669"/>
    <property type="project" value="InterPro"/>
</dbReference>
<proteinExistence type="inferred from homology"/>
<feature type="compositionally biased region" description="Basic and acidic residues" evidence="2">
    <location>
        <begin position="472"/>
        <end position="481"/>
    </location>
</feature>
<accession>A0AAW2YTC4</accession>
<dbReference type="Proteomes" id="UP001431209">
    <property type="component" value="Unassembled WGS sequence"/>
</dbReference>
<dbReference type="GO" id="GO:0005634">
    <property type="term" value="C:nucleus"/>
    <property type="evidence" value="ECO:0007669"/>
    <property type="project" value="TreeGrafter"/>
</dbReference>
<evidence type="ECO:0000256" key="1">
    <source>
        <dbReference type="ARBA" id="ARBA00009078"/>
    </source>
</evidence>
<sequence>MPPKRFIDKKSAVTFKVVNKGGADSETAQDKVWEVVRTGRKAKSERILRQVRASLPAGAVVSKDDLYDEDDEYGDDEGELPEGMSRMSTFSYIESEHLEDDNFIGGLEGYDDDEIAEIRRKTVDGTFPNDGYDYSRHMRERGDGVVLNALEVLEVVKTQEELIEVYKPPVLKADVKIEDVKGNQVSADNNIVDIENEDFEVLEEEADFDTIIQKMKDGEKVREDVLDSDEDEFEDIDEGEYDDVKDEDVDVIDPHEHDLKPKSLRREQQEVIDREFEEMMKEYSDDKIGEVDVEEAQGSLKVSEIKDVVDDFIKSTKQHYGSRRINDYYDAGDVKDLTDEQLEALAPPGTYALTQKERLFGRKDVSYREIMDIIGKRLEYKRQLNLQQGKEEFEESDEEFDKVEVKKEQKWDAESIISTYSNLENHPKLIIEKKVNLSKKSGIPLNVLPKKENEEEEEDDQDLHENMGIPRAADETQEEKKERKKFVKMYKKMMREQKKALKTAFKSEEVKQSKILADPSSRQKIVVKF</sequence>
<organism evidence="3 4">
    <name type="scientific">Acrasis kona</name>
    <dbReference type="NCBI Taxonomy" id="1008807"/>
    <lineage>
        <taxon>Eukaryota</taxon>
        <taxon>Discoba</taxon>
        <taxon>Heterolobosea</taxon>
        <taxon>Tetramitia</taxon>
        <taxon>Eutetramitia</taxon>
        <taxon>Acrasidae</taxon>
        <taxon>Acrasis</taxon>
    </lineage>
</organism>
<dbReference type="PANTHER" id="PTHR21531">
    <property type="entry name" value="LOW-TEMPERATURE VIABILITY PROTEIN LTV1-RELATED"/>
    <property type="match status" value="1"/>
</dbReference>
<dbReference type="EMBL" id="JAOPGA020000682">
    <property type="protein sequence ID" value="KAL0480663.1"/>
    <property type="molecule type" value="Genomic_DNA"/>
</dbReference>
<evidence type="ECO:0000313" key="3">
    <source>
        <dbReference type="EMBL" id="KAL0480663.1"/>
    </source>
</evidence>
<comment type="similarity">
    <text evidence="1">Belongs to the LTV1 family.</text>
</comment>
<dbReference type="InterPro" id="IPR007307">
    <property type="entry name" value="Ltv1"/>
</dbReference>
<dbReference type="GO" id="GO:0000056">
    <property type="term" value="P:ribosomal small subunit export from nucleus"/>
    <property type="evidence" value="ECO:0007669"/>
    <property type="project" value="TreeGrafter"/>
</dbReference>